<dbReference type="AlphaFoldDB" id="A0A1R0GSQ2"/>
<evidence type="ECO:0000313" key="26">
    <source>
        <dbReference type="Proteomes" id="UP000187455"/>
    </source>
</evidence>
<keyword evidence="6" id="KW-0378">Hydrolase</keyword>
<dbReference type="PROSITE" id="PS51462">
    <property type="entry name" value="NUDIX"/>
    <property type="match status" value="1"/>
</dbReference>
<keyword evidence="26" id="KW-1185">Reference proteome</keyword>
<dbReference type="PANTHER" id="PTHR43758:SF2">
    <property type="entry name" value="OXIDIZED PURINE NUCLEOSIDE TRIPHOSPHATE HYDROLASE"/>
    <property type="match status" value="1"/>
</dbReference>
<keyword evidence="5" id="KW-0479">Metal-binding</keyword>
<dbReference type="STRING" id="133383.A0A1R0GSQ2"/>
<evidence type="ECO:0000259" key="24">
    <source>
        <dbReference type="PROSITE" id="PS51462"/>
    </source>
</evidence>
<dbReference type="EMBL" id="LSSL01003989">
    <property type="protein sequence ID" value="OLY79905.1"/>
    <property type="molecule type" value="Genomic_DNA"/>
</dbReference>
<dbReference type="Gene3D" id="3.90.79.10">
    <property type="entry name" value="Nucleoside Triphosphate Pyrophosphohydrolase"/>
    <property type="match status" value="1"/>
</dbReference>
<dbReference type="GO" id="GO:0005634">
    <property type="term" value="C:nucleus"/>
    <property type="evidence" value="ECO:0007669"/>
    <property type="project" value="UniProtKB-SubCell"/>
</dbReference>
<evidence type="ECO:0000256" key="18">
    <source>
        <dbReference type="ARBA" id="ARBA00031927"/>
    </source>
</evidence>
<comment type="catalytic activity">
    <reaction evidence="22">
        <text>N(6)-methyl-dATP + H2O = N(6)-methyl-dAMP + diphosphate + H(+)</text>
        <dbReference type="Rhea" id="RHEA:67604"/>
        <dbReference type="ChEBI" id="CHEBI:15377"/>
        <dbReference type="ChEBI" id="CHEBI:15378"/>
        <dbReference type="ChEBI" id="CHEBI:33019"/>
        <dbReference type="ChEBI" id="CHEBI:169976"/>
        <dbReference type="ChEBI" id="CHEBI:172872"/>
    </reaction>
    <physiologicalReaction direction="left-to-right" evidence="22">
        <dbReference type="Rhea" id="RHEA:67605"/>
    </physiologicalReaction>
</comment>
<dbReference type="GO" id="GO:0008828">
    <property type="term" value="F:dATP diphosphatase activity"/>
    <property type="evidence" value="ECO:0007669"/>
    <property type="project" value="UniProtKB-EC"/>
</dbReference>
<evidence type="ECO:0000256" key="19">
    <source>
        <dbReference type="ARBA" id="ARBA00032071"/>
    </source>
</evidence>
<protein>
    <recommendedName>
        <fullName evidence="14">Oxidized purine nucleoside triphosphate hydrolase</fullName>
        <ecNumber evidence="13">3.6.1.56</ecNumber>
    </recommendedName>
    <alternativeName>
        <fullName evidence="18">2-hydroxy-dATP diphosphatase</fullName>
    </alternativeName>
    <alternativeName>
        <fullName evidence="17">7,8-dihydro-8-oxoguanine triphosphatase</fullName>
    </alternativeName>
    <alternativeName>
        <fullName evidence="16">8-oxo-dGTPase</fullName>
    </alternativeName>
    <alternativeName>
        <fullName evidence="19">Methylated purine nucleoside triphosphate hydrolase</fullName>
    </alternativeName>
    <alternativeName>
        <fullName evidence="15">Nucleoside diphosphate-linked moiety X motif 1</fullName>
    </alternativeName>
</protein>
<evidence type="ECO:0000256" key="3">
    <source>
        <dbReference type="ARBA" id="ARBA00005582"/>
    </source>
</evidence>
<evidence type="ECO:0000256" key="12">
    <source>
        <dbReference type="ARBA" id="ARBA00024596"/>
    </source>
</evidence>
<comment type="catalytic activity">
    <reaction evidence="21">
        <text>O(6)-methyl-dGTP + H2O = O(6)-methyl-dGMP + diphosphate + H(+)</text>
        <dbReference type="Rhea" id="RHEA:67600"/>
        <dbReference type="ChEBI" id="CHEBI:15377"/>
        <dbReference type="ChEBI" id="CHEBI:15378"/>
        <dbReference type="ChEBI" id="CHEBI:33019"/>
        <dbReference type="ChEBI" id="CHEBI:169974"/>
        <dbReference type="ChEBI" id="CHEBI:169975"/>
    </reaction>
    <physiologicalReaction direction="left-to-right" evidence="21">
        <dbReference type="Rhea" id="RHEA:67601"/>
    </physiologicalReaction>
</comment>
<keyword evidence="7" id="KW-0460">Magnesium</keyword>
<comment type="catalytic activity">
    <reaction evidence="10">
        <text>2-oxo-dATP + H2O = 2-oxo-dAMP + diphosphate + H(+)</text>
        <dbReference type="Rhea" id="RHEA:31583"/>
        <dbReference type="ChEBI" id="CHEBI:15377"/>
        <dbReference type="ChEBI" id="CHEBI:15378"/>
        <dbReference type="ChEBI" id="CHEBI:33019"/>
        <dbReference type="ChEBI" id="CHEBI:63212"/>
        <dbReference type="ChEBI" id="CHEBI:77897"/>
        <dbReference type="EC" id="3.6.1.56"/>
    </reaction>
    <physiologicalReaction direction="left-to-right" evidence="10">
        <dbReference type="Rhea" id="RHEA:31584"/>
    </physiologicalReaction>
</comment>
<evidence type="ECO:0000256" key="21">
    <source>
        <dbReference type="ARBA" id="ARBA00048894"/>
    </source>
</evidence>
<evidence type="ECO:0000256" key="16">
    <source>
        <dbReference type="ARBA" id="ARBA00030634"/>
    </source>
</evidence>
<gene>
    <name evidence="25" type="ORF">AYI68_g6013</name>
</gene>
<evidence type="ECO:0000256" key="1">
    <source>
        <dbReference type="ARBA" id="ARBA00001946"/>
    </source>
</evidence>
<comment type="catalytic activity">
    <reaction evidence="9">
        <text>8-oxo-dATP + H2O = 8-oxo-dAMP + diphosphate + H(+)</text>
        <dbReference type="Rhea" id="RHEA:65396"/>
        <dbReference type="ChEBI" id="CHEBI:15377"/>
        <dbReference type="ChEBI" id="CHEBI:15378"/>
        <dbReference type="ChEBI" id="CHEBI:33019"/>
        <dbReference type="ChEBI" id="CHEBI:71361"/>
        <dbReference type="ChEBI" id="CHEBI:172871"/>
    </reaction>
    <physiologicalReaction direction="left-to-right" evidence="9">
        <dbReference type="Rhea" id="RHEA:65397"/>
    </physiologicalReaction>
</comment>
<dbReference type="GO" id="GO:0042262">
    <property type="term" value="P:DNA protection"/>
    <property type="evidence" value="ECO:0007669"/>
    <property type="project" value="InterPro"/>
</dbReference>
<evidence type="ECO:0000256" key="22">
    <source>
        <dbReference type="ARBA" id="ARBA00049032"/>
    </source>
</evidence>
<comment type="catalytic activity">
    <reaction evidence="11">
        <text>8-oxo-dGTP + H2O = 8-oxo-dGMP + diphosphate + H(+)</text>
        <dbReference type="Rhea" id="RHEA:31575"/>
        <dbReference type="ChEBI" id="CHEBI:15377"/>
        <dbReference type="ChEBI" id="CHEBI:15378"/>
        <dbReference type="ChEBI" id="CHEBI:33019"/>
        <dbReference type="ChEBI" id="CHEBI:63224"/>
        <dbReference type="ChEBI" id="CHEBI:77896"/>
    </reaction>
    <physiologicalReaction direction="left-to-right" evidence="11">
        <dbReference type="Rhea" id="RHEA:31576"/>
    </physiologicalReaction>
</comment>
<dbReference type="InterPro" id="IPR003563">
    <property type="entry name" value="8ODP"/>
</dbReference>
<dbReference type="CDD" id="cd03427">
    <property type="entry name" value="NUDIX_MTH1_Nudt1"/>
    <property type="match status" value="1"/>
</dbReference>
<name>A0A1R0GSQ2_9FUNG</name>
<organism evidence="25 26">
    <name type="scientific">Smittium mucronatum</name>
    <dbReference type="NCBI Taxonomy" id="133383"/>
    <lineage>
        <taxon>Eukaryota</taxon>
        <taxon>Fungi</taxon>
        <taxon>Fungi incertae sedis</taxon>
        <taxon>Zoopagomycota</taxon>
        <taxon>Kickxellomycotina</taxon>
        <taxon>Harpellomycetes</taxon>
        <taxon>Harpellales</taxon>
        <taxon>Legeriomycetaceae</taxon>
        <taxon>Smittium</taxon>
    </lineage>
</organism>
<evidence type="ECO:0000313" key="25">
    <source>
        <dbReference type="EMBL" id="OLY79905.1"/>
    </source>
</evidence>
<dbReference type="EC" id="3.6.1.56" evidence="13"/>
<dbReference type="PRINTS" id="PR01403">
    <property type="entry name" value="8OXTPHPHTASE"/>
</dbReference>
<reference evidence="25 26" key="1">
    <citation type="journal article" date="2016" name="Mol. Biol. Evol.">
        <title>Genome-Wide Survey of Gut Fungi (Harpellales) Reveals the First Horizontally Transferred Ubiquitin Gene from a Mosquito Host.</title>
        <authorList>
            <person name="Wang Y."/>
            <person name="White M.M."/>
            <person name="Kvist S."/>
            <person name="Moncalvo J.M."/>
        </authorList>
    </citation>
    <scope>NUCLEOTIDE SEQUENCE [LARGE SCALE GENOMIC DNA]</scope>
    <source>
        <strain evidence="25 26">ALG-7-W6</strain>
    </source>
</reference>
<comment type="function">
    <text evidence="23">Oxidized purine nucleoside triphosphate hydrolase which is a prominent sanitizer of the oxidized nucleotide pool. Catalyzes the hydrolysis of 2-oxo-dATP (2-hydroxy-dATP) into 2-oxo-dAMP. Also has a significant hydrolase activity toward 2-oxo-ATP, 8-oxo-dGTP and 8-oxo-dATP. Through the hydrolysis of oxidized purine nucleoside triphosphates, prevents their incorporation into DNA and the subsequent transversions A:T to C:G and G:C to T:A. Also catalyzes the hydrolysis of methylated purine nucleoside triphosphate preventing their integration into DNA. Through this antimutagenic activity protects cells from oxidative stress.</text>
</comment>
<proteinExistence type="inferred from homology"/>
<evidence type="ECO:0000256" key="2">
    <source>
        <dbReference type="ARBA" id="ARBA00004123"/>
    </source>
</evidence>
<evidence type="ECO:0000256" key="8">
    <source>
        <dbReference type="ARBA" id="ARBA00023242"/>
    </source>
</evidence>
<dbReference type="InterPro" id="IPR015797">
    <property type="entry name" value="NUDIX_hydrolase-like_dom_sf"/>
</dbReference>
<keyword evidence="8" id="KW-0539">Nucleus</keyword>
<comment type="cofactor">
    <cofactor evidence="1">
        <name>Mg(2+)</name>
        <dbReference type="ChEBI" id="CHEBI:18420"/>
    </cofactor>
</comment>
<dbReference type="PROSITE" id="PS00893">
    <property type="entry name" value="NUDIX_BOX"/>
    <property type="match status" value="1"/>
</dbReference>
<comment type="subcellular location">
    <subcellularLocation>
        <location evidence="2">Nucleus</location>
    </subcellularLocation>
</comment>
<dbReference type="InterPro" id="IPR020084">
    <property type="entry name" value="NUDIX_hydrolase_CS"/>
</dbReference>
<evidence type="ECO:0000256" key="23">
    <source>
        <dbReference type="ARBA" id="ARBA00053094"/>
    </source>
</evidence>
<evidence type="ECO:0000256" key="9">
    <source>
        <dbReference type="ARBA" id="ARBA00024448"/>
    </source>
</evidence>
<dbReference type="InterPro" id="IPR000086">
    <property type="entry name" value="NUDIX_hydrolase_dom"/>
</dbReference>
<evidence type="ECO:0000256" key="6">
    <source>
        <dbReference type="ARBA" id="ARBA00022801"/>
    </source>
</evidence>
<dbReference type="OrthoDB" id="447842at2759"/>
<dbReference type="Proteomes" id="UP000187455">
    <property type="component" value="Unassembled WGS sequence"/>
</dbReference>
<evidence type="ECO:0000256" key="14">
    <source>
        <dbReference type="ARBA" id="ARBA00026218"/>
    </source>
</evidence>
<evidence type="ECO:0000256" key="11">
    <source>
        <dbReference type="ARBA" id="ARBA00024486"/>
    </source>
</evidence>
<accession>A0A1R0GSQ2</accession>
<dbReference type="GO" id="GO:0008413">
    <property type="term" value="F:8-oxo-7,8-dihydroguanosine triphosphate pyrophosphatase activity"/>
    <property type="evidence" value="ECO:0007669"/>
    <property type="project" value="InterPro"/>
</dbReference>
<comment type="catalytic activity">
    <reaction evidence="20">
        <text>N(6)-methyl-ATP + H2O = N(6)-methyl-AMP + diphosphate + H(+)</text>
        <dbReference type="Rhea" id="RHEA:67608"/>
        <dbReference type="ChEBI" id="CHEBI:15377"/>
        <dbReference type="ChEBI" id="CHEBI:15378"/>
        <dbReference type="ChEBI" id="CHEBI:33019"/>
        <dbReference type="ChEBI" id="CHEBI:144842"/>
        <dbReference type="ChEBI" id="CHEBI:172873"/>
    </reaction>
    <physiologicalReaction direction="left-to-right" evidence="20">
        <dbReference type="Rhea" id="RHEA:67609"/>
    </physiologicalReaction>
</comment>
<evidence type="ECO:0000256" key="15">
    <source>
        <dbReference type="ARBA" id="ARBA00029673"/>
    </source>
</evidence>
<dbReference type="GO" id="GO:0005737">
    <property type="term" value="C:cytoplasm"/>
    <property type="evidence" value="ECO:0007669"/>
    <property type="project" value="TreeGrafter"/>
</dbReference>
<comment type="similarity">
    <text evidence="3">Belongs to the Nudix hydrolase family.</text>
</comment>
<evidence type="ECO:0000256" key="5">
    <source>
        <dbReference type="ARBA" id="ARBA00022723"/>
    </source>
</evidence>
<dbReference type="Pfam" id="PF00293">
    <property type="entry name" value="NUDIX"/>
    <property type="match status" value="1"/>
</dbReference>
<dbReference type="PANTHER" id="PTHR43758">
    <property type="entry name" value="7,8-DIHYDRO-8-OXOGUANINE TRIPHOSPHATASE"/>
    <property type="match status" value="1"/>
</dbReference>
<sequence>MIGRLAEVDPVLGELEEELGSLNSPKTVKPCTLALIFKQDRSKVLLGYKKRGFGVGLYNGFGGKIQHEESALEGAKRELEEESGLTSEDLVKIGILYFEFESDPVILTAHLYTSDRFNGVPVETEEMRPEWFDINNIPFTKMWNDDKYWFSFAVENKPFIARFSFKSDLKTIVRHNINFVDPQLLNEVPIWYPKS</sequence>
<evidence type="ECO:0000256" key="20">
    <source>
        <dbReference type="ARBA" id="ARBA00048002"/>
    </source>
</evidence>
<dbReference type="GO" id="GO:0046872">
    <property type="term" value="F:metal ion binding"/>
    <property type="evidence" value="ECO:0007669"/>
    <property type="project" value="UniProtKB-KW"/>
</dbReference>
<feature type="domain" description="Nudix hydrolase" evidence="24">
    <location>
        <begin position="27"/>
        <end position="158"/>
    </location>
</feature>
<comment type="caution">
    <text evidence="25">The sequence shown here is derived from an EMBL/GenBank/DDBJ whole genome shotgun (WGS) entry which is preliminary data.</text>
</comment>
<evidence type="ECO:0000256" key="4">
    <source>
        <dbReference type="ARBA" id="ARBA00011245"/>
    </source>
</evidence>
<evidence type="ECO:0000256" key="17">
    <source>
        <dbReference type="ARBA" id="ARBA00030682"/>
    </source>
</evidence>
<dbReference type="SUPFAM" id="SSF55811">
    <property type="entry name" value="Nudix"/>
    <property type="match status" value="1"/>
</dbReference>
<comment type="subunit">
    <text evidence="4">Monomer.</text>
</comment>
<evidence type="ECO:0000256" key="7">
    <source>
        <dbReference type="ARBA" id="ARBA00022842"/>
    </source>
</evidence>
<comment type="catalytic activity">
    <reaction evidence="12">
        <text>2-oxo-ATP + H2O = 2-oxo-AMP + diphosphate + H(+)</text>
        <dbReference type="Rhea" id="RHEA:67392"/>
        <dbReference type="ChEBI" id="CHEBI:15377"/>
        <dbReference type="ChEBI" id="CHEBI:15378"/>
        <dbReference type="ChEBI" id="CHEBI:33019"/>
        <dbReference type="ChEBI" id="CHEBI:71395"/>
        <dbReference type="ChEBI" id="CHEBI:172878"/>
    </reaction>
    <physiologicalReaction direction="left-to-right" evidence="12">
        <dbReference type="Rhea" id="RHEA:67393"/>
    </physiologicalReaction>
</comment>
<evidence type="ECO:0000256" key="10">
    <source>
        <dbReference type="ARBA" id="ARBA00024459"/>
    </source>
</evidence>
<evidence type="ECO:0000256" key="13">
    <source>
        <dbReference type="ARBA" id="ARBA00026103"/>
    </source>
</evidence>